<comment type="caution">
    <text evidence="3">The sequence shown here is derived from an EMBL/GenBank/DDBJ whole genome shotgun (WGS) entry which is preliminary data.</text>
</comment>
<dbReference type="CDD" id="cd06533">
    <property type="entry name" value="Glyco_transf_WecG_TagA"/>
    <property type="match status" value="1"/>
</dbReference>
<evidence type="ECO:0000313" key="3">
    <source>
        <dbReference type="EMBL" id="RDH81025.1"/>
    </source>
</evidence>
<proteinExistence type="predicted"/>
<gene>
    <name evidence="3" type="ORF">DIZ80_12955</name>
</gene>
<dbReference type="Proteomes" id="UP000254266">
    <property type="component" value="Unassembled WGS sequence"/>
</dbReference>
<dbReference type="GO" id="GO:0016758">
    <property type="term" value="F:hexosyltransferase activity"/>
    <property type="evidence" value="ECO:0007669"/>
    <property type="project" value="TreeGrafter"/>
</dbReference>
<protein>
    <submittedName>
        <fullName evidence="3">Glycosyltransferase</fullName>
    </submittedName>
</protein>
<keyword evidence="1" id="KW-0328">Glycosyltransferase</keyword>
<dbReference type="Pfam" id="PF03808">
    <property type="entry name" value="Glyco_tran_WecG"/>
    <property type="match status" value="1"/>
</dbReference>
<name>A0A370D7W0_9GAMM</name>
<evidence type="ECO:0000313" key="4">
    <source>
        <dbReference type="Proteomes" id="UP000254266"/>
    </source>
</evidence>
<keyword evidence="2" id="KW-0808">Transferase</keyword>
<dbReference type="NCBIfam" id="TIGR00696">
    <property type="entry name" value="wecG_tagA_cpsF"/>
    <property type="match status" value="1"/>
</dbReference>
<evidence type="ECO:0000256" key="2">
    <source>
        <dbReference type="ARBA" id="ARBA00022679"/>
    </source>
</evidence>
<keyword evidence="4" id="KW-1185">Reference proteome</keyword>
<dbReference type="EMBL" id="QFXC01000013">
    <property type="protein sequence ID" value="RDH81025.1"/>
    <property type="molecule type" value="Genomic_DNA"/>
</dbReference>
<dbReference type="PANTHER" id="PTHR34136:SF1">
    <property type="entry name" value="UDP-N-ACETYL-D-MANNOSAMINURONIC ACID TRANSFERASE"/>
    <property type="match status" value="1"/>
</dbReference>
<dbReference type="InterPro" id="IPR004629">
    <property type="entry name" value="WecG_TagA_CpsF"/>
</dbReference>
<dbReference type="PANTHER" id="PTHR34136">
    <property type="match status" value="1"/>
</dbReference>
<organism evidence="3 4">
    <name type="scientific">endosymbiont of Galathealinum brachiosum</name>
    <dbReference type="NCBI Taxonomy" id="2200906"/>
    <lineage>
        <taxon>Bacteria</taxon>
        <taxon>Pseudomonadati</taxon>
        <taxon>Pseudomonadota</taxon>
        <taxon>Gammaproteobacteria</taxon>
        <taxon>sulfur-oxidizing symbionts</taxon>
    </lineage>
</organism>
<reference evidence="3 4" key="1">
    <citation type="journal article" date="2018" name="ISME J.">
        <title>Endosymbiont genomes yield clues of tubeworm success.</title>
        <authorList>
            <person name="Li Y."/>
            <person name="Liles M.R."/>
            <person name="Halanych K.M."/>
        </authorList>
    </citation>
    <scope>NUCLEOTIDE SEQUENCE [LARGE SCALE GENOMIC DNA]</scope>
    <source>
        <strain evidence="3">A1464</strain>
    </source>
</reference>
<sequence length="254" mass="28105">MGINVDILGYQTSASGVKGDVETTWDLIKSGSKGSYIACTNPHSLVVAKTDSYFSESLQNANILLPDGIGIVLAAKILGINLTERVAGSDLFLGLSHKANSSDGLKYFFLGSTEEVLSKITDRMAKEFPNIEVCGTLSPPFKQEFSDSDNLAMIEQINKAKPDVLWVGMTAPKQEKWIFQNKDKLEVPIMGAIGAVFDFYAGTVKRSPEWACKMGLEWLPRLVREPRRLFRRNFISSPLFLLMILKSKFGLMKG</sequence>
<accession>A0A370D7W0</accession>
<evidence type="ECO:0000256" key="1">
    <source>
        <dbReference type="ARBA" id="ARBA00022676"/>
    </source>
</evidence>
<dbReference type="AlphaFoldDB" id="A0A370D7W0"/>